<organism evidence="2 3">
    <name type="scientific">Candidatus Dojkabacteria bacterium</name>
    <dbReference type="NCBI Taxonomy" id="2099670"/>
    <lineage>
        <taxon>Bacteria</taxon>
        <taxon>Candidatus Dojkabacteria</taxon>
    </lineage>
</organism>
<keyword evidence="1" id="KW-1133">Transmembrane helix</keyword>
<sequence>MINAFSVIEVLIILGVISVLSILGIMSINSLRITIDLENLKSSIDQSISYVRNNSRNSVKRDNSTASNWVLGIQEGQLNYYVCNISNTQSSCEIVRRADYNSSLKVDFSQGCKGIGFTSTQSQAFKVNNLPFGNLDYTGFCEIHVTDGENLVSKLVINLNDKIFTWI</sequence>
<keyword evidence="1" id="KW-0812">Transmembrane</keyword>
<dbReference type="AlphaFoldDB" id="A0A3M0Z145"/>
<dbReference type="InterPro" id="IPR045584">
    <property type="entry name" value="Pilin-like"/>
</dbReference>
<comment type="caution">
    <text evidence="2">The sequence shown here is derived from an EMBL/GenBank/DDBJ whole genome shotgun (WGS) entry which is preliminary data.</text>
</comment>
<keyword evidence="1" id="KW-0472">Membrane</keyword>
<feature type="transmembrane region" description="Helical" evidence="1">
    <location>
        <begin position="6"/>
        <end position="28"/>
    </location>
</feature>
<dbReference type="EMBL" id="RFKV01000003">
    <property type="protein sequence ID" value="RMD77763.1"/>
    <property type="molecule type" value="Genomic_DNA"/>
</dbReference>
<reference evidence="2 3" key="1">
    <citation type="submission" date="2018-10" db="EMBL/GenBank/DDBJ databases">
        <title>Thermophilic Lithotrophy and Phototrophy in an Intertidal, Iron-rich, Geothermal Spring.</title>
        <authorList>
            <person name="Ward L.M."/>
            <person name="Idei A."/>
            <person name="Nakagawa M."/>
            <person name="Ueno Y."/>
            <person name="Fischer W."/>
            <person name="Mcglynn S.E."/>
        </authorList>
    </citation>
    <scope>NUCLEOTIDE SEQUENCE [LARGE SCALE GENOMIC DNA]</scope>
    <source>
        <strain evidence="2">J137</strain>
    </source>
</reference>
<protein>
    <submittedName>
        <fullName evidence="2">Uncharacterized protein</fullName>
    </submittedName>
</protein>
<dbReference type="SUPFAM" id="SSF54523">
    <property type="entry name" value="Pili subunits"/>
    <property type="match status" value="1"/>
</dbReference>
<proteinExistence type="predicted"/>
<accession>A0A3M0Z145</accession>
<evidence type="ECO:0000256" key="1">
    <source>
        <dbReference type="SAM" id="Phobius"/>
    </source>
</evidence>
<evidence type="ECO:0000313" key="2">
    <source>
        <dbReference type="EMBL" id="RMD77763.1"/>
    </source>
</evidence>
<gene>
    <name evidence="2" type="ORF">D6810_00090</name>
</gene>
<evidence type="ECO:0000313" key="3">
    <source>
        <dbReference type="Proteomes" id="UP000269410"/>
    </source>
</evidence>
<name>A0A3M0Z145_9BACT</name>
<dbReference type="Proteomes" id="UP000269410">
    <property type="component" value="Unassembled WGS sequence"/>
</dbReference>